<sequence>MRNWQASKLRIAPLWSALSLALLAIASPALHAEDAMKPTSSHFAYIGTYNPNGEGVYRMQVDAKTGALSAKTLVSSLPNPAQLVTDAKGQTLYVASEVADFNGTQHGGIVAYRINPQDGSLTPLNQVDSQGAGPVYLSLTPDGRHLLVANYVSGSVAAFPVDNEGKLGPASSVQQDIGPAGAAKPAAAVEGSFAISDHNGPHAHMIASDPSGKFVFSTDLGLDRIYQWRFDAASGKLTPNDPPWIAASSAGAGPRHFIFHPNGKIVLLINEEASTLTSYRFDSQKGTLKQLHAVSTLPADYKGTSFAAGIALAADGKNLYVANRLHNSIAQFSVSGEGELKPVAETWTRGDYPRTITLDPSGRYLYAMNQRSDNVTRFSVDQLSGKLSFVEGYTPVGSPSQIVFLPAAK</sequence>
<evidence type="ECO:0000313" key="5">
    <source>
        <dbReference type="Proteomes" id="UP000503464"/>
    </source>
</evidence>
<dbReference type="RefSeq" id="WP_173408622.1">
    <property type="nucleotide sequence ID" value="NZ_CP054160.3"/>
</dbReference>
<dbReference type="PANTHER" id="PTHR30344:SF1">
    <property type="entry name" value="6-PHOSPHOGLUCONOLACTONASE"/>
    <property type="match status" value="1"/>
</dbReference>
<dbReference type="EMBL" id="CP054160">
    <property type="protein sequence ID" value="QKJ57519.1"/>
    <property type="molecule type" value="Genomic_DNA"/>
</dbReference>
<keyword evidence="3" id="KW-0732">Signal</keyword>
<dbReference type="InterPro" id="IPR015943">
    <property type="entry name" value="WD40/YVTN_repeat-like_dom_sf"/>
</dbReference>
<evidence type="ECO:0000256" key="1">
    <source>
        <dbReference type="ARBA" id="ARBA00005564"/>
    </source>
</evidence>
<reference evidence="5" key="1">
    <citation type="submission" date="2020-03" db="EMBL/GenBank/DDBJ databases">
        <title>Genome sequences of seven Enterobacteriaceae strains isolated from Canadian wastewater treatment facilities.</title>
        <authorList>
            <person name="Huang H."/>
            <person name="Chmara J.T."/>
            <person name="Duceppe M.-O."/>
        </authorList>
    </citation>
    <scope>NUCLEOTIDE SEQUENCE [LARGE SCALE GENOMIC DNA]</scope>
    <source>
        <strain evidence="5">Biosolid 3</strain>
    </source>
</reference>
<dbReference type="InterPro" id="IPR050282">
    <property type="entry name" value="Cycloisomerase_2"/>
</dbReference>
<dbReference type="InterPro" id="IPR019405">
    <property type="entry name" value="Lactonase_7-beta_prop"/>
</dbReference>
<name>A0AAE7EF75_SERFO</name>
<evidence type="ECO:0000313" key="4">
    <source>
        <dbReference type="EMBL" id="QKJ57519.1"/>
    </source>
</evidence>
<dbReference type="InterPro" id="IPR011048">
    <property type="entry name" value="Haem_d1_sf"/>
</dbReference>
<evidence type="ECO:0000256" key="3">
    <source>
        <dbReference type="SAM" id="SignalP"/>
    </source>
</evidence>
<dbReference type="PANTHER" id="PTHR30344">
    <property type="entry name" value="6-PHOSPHOGLUCONOLACTONASE-RELATED"/>
    <property type="match status" value="1"/>
</dbReference>
<keyword evidence="2" id="KW-0313">Glucose metabolism</keyword>
<evidence type="ECO:0000256" key="2">
    <source>
        <dbReference type="ARBA" id="ARBA00022526"/>
    </source>
</evidence>
<dbReference type="SUPFAM" id="SSF51004">
    <property type="entry name" value="C-terminal (heme d1) domain of cytochrome cd1-nitrite reductase"/>
    <property type="match status" value="1"/>
</dbReference>
<proteinExistence type="inferred from homology"/>
<dbReference type="AlphaFoldDB" id="A0AAE7EF75"/>
<feature type="chain" id="PRO_5042014911" evidence="3">
    <location>
        <begin position="33"/>
        <end position="409"/>
    </location>
</feature>
<protein>
    <submittedName>
        <fullName evidence="4">Lactonase family protein</fullName>
    </submittedName>
</protein>
<dbReference type="GO" id="GO:0005829">
    <property type="term" value="C:cytosol"/>
    <property type="evidence" value="ECO:0007669"/>
    <property type="project" value="TreeGrafter"/>
</dbReference>
<accession>A0AAE7EF75</accession>
<comment type="similarity">
    <text evidence="1">Belongs to the cycloisomerase 2 family.</text>
</comment>
<dbReference type="GO" id="GO:0017057">
    <property type="term" value="F:6-phosphogluconolactonase activity"/>
    <property type="evidence" value="ECO:0007669"/>
    <property type="project" value="TreeGrafter"/>
</dbReference>
<dbReference type="Gene3D" id="2.130.10.10">
    <property type="entry name" value="YVTN repeat-like/Quinoprotein amine dehydrogenase"/>
    <property type="match status" value="1"/>
</dbReference>
<keyword evidence="2" id="KW-0119">Carbohydrate metabolism</keyword>
<dbReference type="Pfam" id="PF10282">
    <property type="entry name" value="Lactonase"/>
    <property type="match status" value="1"/>
</dbReference>
<organism evidence="4 5">
    <name type="scientific">Serratia fonticola</name>
    <dbReference type="NCBI Taxonomy" id="47917"/>
    <lineage>
        <taxon>Bacteria</taxon>
        <taxon>Pseudomonadati</taxon>
        <taxon>Pseudomonadota</taxon>
        <taxon>Gammaproteobacteria</taxon>
        <taxon>Enterobacterales</taxon>
        <taxon>Yersiniaceae</taxon>
        <taxon>Serratia</taxon>
    </lineage>
</organism>
<dbReference type="Proteomes" id="UP000503464">
    <property type="component" value="Chromosome"/>
</dbReference>
<feature type="signal peptide" evidence="3">
    <location>
        <begin position="1"/>
        <end position="32"/>
    </location>
</feature>
<gene>
    <name evidence="4" type="ORF">G9399_02810</name>
</gene>
<dbReference type="GO" id="GO:0006006">
    <property type="term" value="P:glucose metabolic process"/>
    <property type="evidence" value="ECO:0007669"/>
    <property type="project" value="UniProtKB-KW"/>
</dbReference>